<dbReference type="InterPro" id="IPR043502">
    <property type="entry name" value="DNA/RNA_pol_sf"/>
</dbReference>
<dbReference type="PANTHER" id="PTHR24559:SF457">
    <property type="entry name" value="RNA-DIRECTED DNA POLYMERASE HOMOLOG"/>
    <property type="match status" value="1"/>
</dbReference>
<feature type="domain" description="Reverse transcriptase/retrotransposon-derived protein RNase H-like" evidence="2">
    <location>
        <begin position="175"/>
        <end position="264"/>
    </location>
</feature>
<dbReference type="InterPro" id="IPR000477">
    <property type="entry name" value="RT_dom"/>
</dbReference>
<dbReference type="InterPro" id="IPR053134">
    <property type="entry name" value="RNA-dir_DNA_polymerase"/>
</dbReference>
<keyword evidence="4" id="KW-1185">Reference proteome</keyword>
<name>A0A371E576_MUCPR</name>
<evidence type="ECO:0000313" key="4">
    <source>
        <dbReference type="Proteomes" id="UP000257109"/>
    </source>
</evidence>
<organism evidence="3 4">
    <name type="scientific">Mucuna pruriens</name>
    <name type="common">Velvet bean</name>
    <name type="synonym">Dolichos pruriens</name>
    <dbReference type="NCBI Taxonomy" id="157652"/>
    <lineage>
        <taxon>Eukaryota</taxon>
        <taxon>Viridiplantae</taxon>
        <taxon>Streptophyta</taxon>
        <taxon>Embryophyta</taxon>
        <taxon>Tracheophyta</taxon>
        <taxon>Spermatophyta</taxon>
        <taxon>Magnoliopsida</taxon>
        <taxon>eudicotyledons</taxon>
        <taxon>Gunneridae</taxon>
        <taxon>Pentapetalae</taxon>
        <taxon>rosids</taxon>
        <taxon>fabids</taxon>
        <taxon>Fabales</taxon>
        <taxon>Fabaceae</taxon>
        <taxon>Papilionoideae</taxon>
        <taxon>50 kb inversion clade</taxon>
        <taxon>NPAAA clade</taxon>
        <taxon>indigoferoid/millettioid clade</taxon>
        <taxon>Phaseoleae</taxon>
        <taxon>Mucuna</taxon>
    </lineage>
</organism>
<dbReference type="InterPro" id="IPR041577">
    <property type="entry name" value="RT_RNaseH_2"/>
</dbReference>
<dbReference type="Pfam" id="PF17919">
    <property type="entry name" value="RT_RNaseH_2"/>
    <property type="match status" value="1"/>
</dbReference>
<dbReference type="Proteomes" id="UP000257109">
    <property type="component" value="Unassembled WGS sequence"/>
</dbReference>
<proteinExistence type="predicted"/>
<sequence length="264" mass="31090">MCIDYRDLNNASPKDNFPLPHINILVDNTAQHAFYSFMDVFSRYNQIRMVVEDKEKTTFITTWGTFYYKVMPFGLKNARATYQRAMVTLFYDMMHKEVEVYVEDMIAKSRMSNHHVEDLIKLFKRLLKYKLRLNQAKCTLGVKTRKLQGFIVSERGIEVDPDKVKAIQNMPPPRTETEEESFEKVKQYLETPPVLVPAIPRKPLILFLAVLEESMGCVLGQQDASRKKEQAIYYLSKKFIDCEQRYPTLEQTCYALVWMVKRLR</sequence>
<dbReference type="CDD" id="cd01647">
    <property type="entry name" value="RT_LTR"/>
    <property type="match status" value="1"/>
</dbReference>
<dbReference type="Pfam" id="PF00078">
    <property type="entry name" value="RVT_1"/>
    <property type="match status" value="1"/>
</dbReference>
<dbReference type="AlphaFoldDB" id="A0A371E576"/>
<accession>A0A371E576</accession>
<reference evidence="3" key="1">
    <citation type="submission" date="2018-05" db="EMBL/GenBank/DDBJ databases">
        <title>Draft genome of Mucuna pruriens seed.</title>
        <authorList>
            <person name="Nnadi N.E."/>
            <person name="Vos R."/>
            <person name="Hasami M.H."/>
            <person name="Devisetty U.K."/>
            <person name="Aguiy J.C."/>
        </authorList>
    </citation>
    <scope>NUCLEOTIDE SEQUENCE [LARGE SCALE GENOMIC DNA]</scope>
    <source>
        <strain evidence="3">JCA_2017</strain>
    </source>
</reference>
<dbReference type="PANTHER" id="PTHR24559">
    <property type="entry name" value="TRANSPOSON TY3-I GAG-POL POLYPROTEIN"/>
    <property type="match status" value="1"/>
</dbReference>
<evidence type="ECO:0000259" key="1">
    <source>
        <dbReference type="Pfam" id="PF00078"/>
    </source>
</evidence>
<protein>
    <submittedName>
        <fullName evidence="3">Retrovirus-related Pol polyprotein from transposon gypsy</fullName>
    </submittedName>
</protein>
<dbReference type="Gene3D" id="3.10.10.10">
    <property type="entry name" value="HIV Type 1 Reverse Transcriptase, subunit A, domain 1"/>
    <property type="match status" value="1"/>
</dbReference>
<dbReference type="EMBL" id="QJKJ01016297">
    <property type="protein sequence ID" value="RDX61184.1"/>
    <property type="molecule type" value="Genomic_DNA"/>
</dbReference>
<dbReference type="SUPFAM" id="SSF56672">
    <property type="entry name" value="DNA/RNA polymerases"/>
    <property type="match status" value="1"/>
</dbReference>
<comment type="caution">
    <text evidence="3">The sequence shown here is derived from an EMBL/GenBank/DDBJ whole genome shotgun (WGS) entry which is preliminary data.</text>
</comment>
<dbReference type="InterPro" id="IPR043128">
    <property type="entry name" value="Rev_trsase/Diguanyl_cyclase"/>
</dbReference>
<dbReference type="Gene3D" id="3.10.20.370">
    <property type="match status" value="1"/>
</dbReference>
<dbReference type="OrthoDB" id="1430630at2759"/>
<evidence type="ECO:0000313" key="3">
    <source>
        <dbReference type="EMBL" id="RDX61184.1"/>
    </source>
</evidence>
<gene>
    <name evidence="3" type="primary">pol</name>
    <name evidence="3" type="ORF">CR513_60606</name>
</gene>
<dbReference type="Gene3D" id="3.30.70.270">
    <property type="match status" value="1"/>
</dbReference>
<feature type="domain" description="Reverse transcriptase" evidence="1">
    <location>
        <begin position="2"/>
        <end position="150"/>
    </location>
</feature>
<evidence type="ECO:0000259" key="2">
    <source>
        <dbReference type="Pfam" id="PF17919"/>
    </source>
</evidence>
<feature type="non-terminal residue" evidence="3">
    <location>
        <position position="1"/>
    </location>
</feature>